<feature type="non-terminal residue" evidence="1">
    <location>
        <position position="274"/>
    </location>
</feature>
<dbReference type="EMBL" id="QNBE01000128">
    <property type="protein sequence ID" value="RKX68807.1"/>
    <property type="molecule type" value="Genomic_DNA"/>
</dbReference>
<comment type="caution">
    <text evidence="1">The sequence shown here is derived from an EMBL/GenBank/DDBJ whole genome shotgun (WGS) entry which is preliminary data.</text>
</comment>
<dbReference type="Proteomes" id="UP000268469">
    <property type="component" value="Unassembled WGS sequence"/>
</dbReference>
<reference evidence="1 2" key="1">
    <citation type="submission" date="2018-06" db="EMBL/GenBank/DDBJ databases">
        <title>Extensive metabolic versatility and redundancy in microbially diverse, dynamic hydrothermal sediments.</title>
        <authorList>
            <person name="Dombrowski N."/>
            <person name="Teske A."/>
            <person name="Baker B.J."/>
        </authorList>
    </citation>
    <scope>NUCLEOTIDE SEQUENCE [LARGE SCALE GENOMIC DNA]</scope>
    <source>
        <strain evidence="1">B36_G15</strain>
    </source>
</reference>
<dbReference type="AlphaFoldDB" id="A0A660SDP9"/>
<proteinExistence type="predicted"/>
<organism evidence="1 2">
    <name type="scientific">candidate division WOR-3 bacterium</name>
    <dbReference type="NCBI Taxonomy" id="2052148"/>
    <lineage>
        <taxon>Bacteria</taxon>
        <taxon>Bacteria division WOR-3</taxon>
    </lineage>
</organism>
<name>A0A660SDP9_UNCW3</name>
<accession>A0A660SDP9</accession>
<gene>
    <name evidence="1" type="ORF">DRP53_09955</name>
</gene>
<evidence type="ECO:0000313" key="1">
    <source>
        <dbReference type="EMBL" id="RKX68807.1"/>
    </source>
</evidence>
<sequence>MIGDKVYVIYHGRGEKISQEGDIFLRQRYAPGQWTQRINVTDDYTGYPYAPKLEEKVVLWTDGGRRLWFRNHHLIGISRSKVLIECAERCTIFGYSSESYRKPGILGDWIGIAYTTDDVPDPHPTRYRIDFVEKLLPTEHARHIAPSHNPYATGHNNARRLLRDGQKLHLVYTDSFGVYHTYLADTSWSTPQYLGRGEYPCLFQLPDGKIGCIYPDNFGHNCHELLKITTYDGSWSSPDSLLHTYDSNLWGIGAPSVAIRDSIVHFTFESSHGM</sequence>
<evidence type="ECO:0000313" key="2">
    <source>
        <dbReference type="Proteomes" id="UP000268469"/>
    </source>
</evidence>
<protein>
    <submittedName>
        <fullName evidence="1">Uncharacterized protein</fullName>
    </submittedName>
</protein>